<dbReference type="OrthoDB" id="978691at2"/>
<dbReference type="AlphaFoldDB" id="A0A2U2PCC3"/>
<evidence type="ECO:0000313" key="1">
    <source>
        <dbReference type="EMBL" id="PWG79056.1"/>
    </source>
</evidence>
<evidence type="ECO:0000313" key="2">
    <source>
        <dbReference type="Proteomes" id="UP000245647"/>
    </source>
</evidence>
<proteinExistence type="predicted"/>
<accession>A0A2U2PCC3</accession>
<sequence>MEMSENSRIWIYQANRPFSDEENKHAIQVLNDFTAGWHAHEHKLAAAAEIRYNRFIILMVDESVAGASGCSIDKLSKVIRELEQEFKVNLFDRFNMAYKGGDEVISCSKEEFEKLLQEGVINDDTIVFNNTVQRKKELETSWEIPFSESWHPRFFQIHAS</sequence>
<gene>
    <name evidence="1" type="ORF">DDR33_18545</name>
</gene>
<dbReference type="Proteomes" id="UP000245647">
    <property type="component" value="Unassembled WGS sequence"/>
</dbReference>
<dbReference type="EMBL" id="QEAS01000017">
    <property type="protein sequence ID" value="PWG79056.1"/>
    <property type="molecule type" value="Genomic_DNA"/>
</dbReference>
<protein>
    <submittedName>
        <fullName evidence="1">ABC transporter ATPase</fullName>
    </submittedName>
</protein>
<name>A0A2U2PCC3_9SPHI</name>
<organism evidence="1 2">
    <name type="scientific">Pararcticibacter amylolyticus</name>
    <dbReference type="NCBI Taxonomy" id="2173175"/>
    <lineage>
        <taxon>Bacteria</taxon>
        <taxon>Pseudomonadati</taxon>
        <taxon>Bacteroidota</taxon>
        <taxon>Sphingobacteriia</taxon>
        <taxon>Sphingobacteriales</taxon>
        <taxon>Sphingobacteriaceae</taxon>
        <taxon>Pararcticibacter</taxon>
    </lineage>
</organism>
<reference evidence="1 2" key="1">
    <citation type="submission" date="2018-04" db="EMBL/GenBank/DDBJ databases">
        <title>Pedobacter chongqingensis sp. nov., isolated from a rottenly hemp rope.</title>
        <authorList>
            <person name="Cai Y."/>
        </authorList>
    </citation>
    <scope>NUCLEOTIDE SEQUENCE [LARGE SCALE GENOMIC DNA]</scope>
    <source>
        <strain evidence="1 2">FJ4-8</strain>
    </source>
</reference>
<keyword evidence="2" id="KW-1185">Reference proteome</keyword>
<comment type="caution">
    <text evidence="1">The sequence shown here is derived from an EMBL/GenBank/DDBJ whole genome shotgun (WGS) entry which is preliminary data.</text>
</comment>